<organism evidence="1 2">
    <name type="scientific">Chryseolinea serpens</name>
    <dbReference type="NCBI Taxonomy" id="947013"/>
    <lineage>
        <taxon>Bacteria</taxon>
        <taxon>Pseudomonadati</taxon>
        <taxon>Bacteroidota</taxon>
        <taxon>Cytophagia</taxon>
        <taxon>Cytophagales</taxon>
        <taxon>Fulvivirgaceae</taxon>
        <taxon>Chryseolinea</taxon>
    </lineage>
</organism>
<proteinExistence type="predicted"/>
<evidence type="ECO:0000313" key="2">
    <source>
        <dbReference type="Proteomes" id="UP000184212"/>
    </source>
</evidence>
<dbReference type="Proteomes" id="UP000184212">
    <property type="component" value="Unassembled WGS sequence"/>
</dbReference>
<sequence length="687" mass="78336">MRITITKHGLTQSTMCGIADYYLSVMRFLRTFIMLTLLSGSLAGQGLDTRAELDVEGRVAGINVAPNGKLWLVSATGHSYYAERIDSNWHYGPTIFSGKNGKPWDDPTFDRVSFFNQDTAFISGYISVVHGDLVKNGIYVTSNGGRDWRVVDFGGNDWIYDAFVDRSGRAWMGGSSGDIYFSGNFGDAWTKLNSPFNSSTRMHKIFMANSNDGVAGALHNQIYITHDNWQTSQQIVTPEDQRKIDVDDLTGERIESVALWNSRVIVSQGGRVFNSGLDNIMWEPFPFSVSDFHVDAESRMLYCVLTNKHVIQVDSNMRPTYLTKDPLPAMPWSIQVVKDEVFLLDEAFAIIKLKKDGFTRAAFYTTDRKIAEPALIGNGPLLTWGLNGNQLYMSRNHGVDWFRLEEFGRRFHDLLVLTDSLVVLWDGNDNYTYSLHDPLLRPYVHTNPLSDFLKGKLVSVQIDAGSRGCFHNEGNIISYRVKNDTTLSSMEAVSSSYDDRHQSLFRNEVSLVSLEKILRTVDLYAGQGPTIDKFNITDSDKNQYLKLVRKRAQHRGYDGYAAFKKNETIYKSMPSLLDTLSATSIKKALDRGERFWSTTSYWFNVDFVNAEGDTLSATRYYFESNKPWNLPWRFLYKGRHFNSYEVALSRFIDTCVPKDFIGKQIFSNSNFLMELADYLVEERRTRY</sequence>
<dbReference type="AlphaFoldDB" id="A0A1M5TJC5"/>
<evidence type="ECO:0008006" key="3">
    <source>
        <dbReference type="Google" id="ProtNLM"/>
    </source>
</evidence>
<reference evidence="1 2" key="1">
    <citation type="submission" date="2016-11" db="EMBL/GenBank/DDBJ databases">
        <authorList>
            <person name="Jaros S."/>
            <person name="Januszkiewicz K."/>
            <person name="Wedrychowicz H."/>
        </authorList>
    </citation>
    <scope>NUCLEOTIDE SEQUENCE [LARGE SCALE GENOMIC DNA]</scope>
    <source>
        <strain evidence="1 2">DSM 24574</strain>
    </source>
</reference>
<dbReference type="STRING" id="947013.SAMN04488109_4113"/>
<dbReference type="SUPFAM" id="SSF110296">
    <property type="entry name" value="Oligoxyloglucan reducing end-specific cellobiohydrolase"/>
    <property type="match status" value="1"/>
</dbReference>
<evidence type="ECO:0000313" key="1">
    <source>
        <dbReference type="EMBL" id="SHH50781.1"/>
    </source>
</evidence>
<dbReference type="EMBL" id="FQWQ01000003">
    <property type="protein sequence ID" value="SHH50781.1"/>
    <property type="molecule type" value="Genomic_DNA"/>
</dbReference>
<accession>A0A1M5TJC5</accession>
<protein>
    <recommendedName>
        <fullName evidence="3">Photosynthesis system II assembly factor Ycf48/Hcf136-like domain-containing protein</fullName>
    </recommendedName>
</protein>
<gene>
    <name evidence="1" type="ORF">SAMN04488109_4113</name>
</gene>
<name>A0A1M5TJC5_9BACT</name>
<keyword evidence="2" id="KW-1185">Reference proteome</keyword>